<feature type="region of interest" description="Disordered" evidence="1">
    <location>
        <begin position="523"/>
        <end position="542"/>
    </location>
</feature>
<dbReference type="EMBL" id="MNAD01000310">
    <property type="protein sequence ID" value="OJT14267.1"/>
    <property type="molecule type" value="Genomic_DNA"/>
</dbReference>
<dbReference type="OMA" id="DYWKSYC"/>
<sequence>MQANPPQNNTLQLGHAWCNCWKYCKSVWRQVPNWKYHRHAPFRDGVAGFMAAYDLAQAGPAGVVQQGIPPREHAVTPPGAVQSDEDADDPTGDDGDDKDPSRPAVQSPHPLPVPVPEPLPQPDGPRSPAEPDAPEPGEPAQGEPDPEQGHLEEPDVPQEARRRESREAQAFIQALHQADLASSGLDSETLAHMTAPRQAVENISPHERAGLRMFIAHGDASEGNYTDNRAAFMELHSRYSADEIPTYDQVKKLVGRVSGVHAVLTDMCVNSCLAFTGPFVDFDTCHLCGEARYNMSHLARGKKVPRRQFHTFPLGPQIQAMWASPENAQLMRHRATRTTAIQAQLRADPASAEVLDDVYWGTDYLHEVAQGRIKDDDTVLMFSIDGAQLYASKRSDTWFYIWVLYDLPPGVRYKKRYILPGGVIPGPRKPKNVDSFLFPGLFHLAALQCHGLQIWDAHTDRVFESHPYLLFATADGPGMTYLNGLVGHQGTYGCRLYCGIRSRFKGAGSTYYPVTQKPHDYHVPGSDHPDHSLQTPPPSSRSTVQRYNEALAIIIDSRSEAAYVRNRLNTGIGKPSLFSGLLCILPVPLCFPADLMHLVTLNLTDLFINLLRGTLHCDGTDDKDFWDFACLRDKDVWREHGKVVAESTRYLPGSFDRPPRNPAEKINSGYKAWEFSLYTYGYLPGFLRHLLHPRYYHHFCKLVFAIRILLQYKIPIDQLRIARQRLVEHAEEFETLYVQRRADRMHFVRPSMHATTHMAPEAHRTGPGSLYSQWTMENYIGNITREMKQHVTPYANVSERALARCQVNALMSLYPSLAPVDLPPRGSIDLGDRFRLLRRQERSPHNLTLQLEQHW</sequence>
<proteinExistence type="predicted"/>
<dbReference type="OrthoDB" id="2669721at2759"/>
<name>A0A1M2W324_TRAPU</name>
<organism evidence="2 3">
    <name type="scientific">Trametes pubescens</name>
    <name type="common">White-rot fungus</name>
    <dbReference type="NCBI Taxonomy" id="154538"/>
    <lineage>
        <taxon>Eukaryota</taxon>
        <taxon>Fungi</taxon>
        <taxon>Dikarya</taxon>
        <taxon>Basidiomycota</taxon>
        <taxon>Agaricomycotina</taxon>
        <taxon>Agaricomycetes</taxon>
        <taxon>Polyporales</taxon>
        <taxon>Polyporaceae</taxon>
        <taxon>Trametes</taxon>
    </lineage>
</organism>
<protein>
    <submittedName>
        <fullName evidence="2">Uncharacterized protein</fullName>
    </submittedName>
</protein>
<dbReference type="STRING" id="154538.A0A1M2W324"/>
<feature type="compositionally biased region" description="Acidic residues" evidence="1">
    <location>
        <begin position="83"/>
        <end position="97"/>
    </location>
</feature>
<dbReference type="InterPro" id="IPR004242">
    <property type="entry name" value="Transposase_21"/>
</dbReference>
<dbReference type="AlphaFoldDB" id="A0A1M2W324"/>
<reference evidence="2 3" key="1">
    <citation type="submission" date="2016-10" db="EMBL/GenBank/DDBJ databases">
        <title>Genome sequence of the basidiomycete white-rot fungus Trametes pubescens.</title>
        <authorList>
            <person name="Makela M.R."/>
            <person name="Granchi Z."/>
            <person name="Peng M."/>
            <person name="De Vries R.P."/>
            <person name="Grigoriev I."/>
            <person name="Riley R."/>
            <person name="Hilden K."/>
        </authorList>
    </citation>
    <scope>NUCLEOTIDE SEQUENCE [LARGE SCALE GENOMIC DNA]</scope>
    <source>
        <strain evidence="2 3">FBCC735</strain>
    </source>
</reference>
<dbReference type="Pfam" id="PF02992">
    <property type="entry name" value="Transposase_21"/>
    <property type="match status" value="1"/>
</dbReference>
<comment type="caution">
    <text evidence="2">The sequence shown here is derived from an EMBL/GenBank/DDBJ whole genome shotgun (WGS) entry which is preliminary data.</text>
</comment>
<feature type="compositionally biased region" description="Pro residues" evidence="1">
    <location>
        <begin position="109"/>
        <end position="125"/>
    </location>
</feature>
<keyword evidence="3" id="KW-1185">Reference proteome</keyword>
<accession>A0A1M2W324</accession>
<gene>
    <name evidence="2" type="ORF">TRAPUB_9182</name>
</gene>
<evidence type="ECO:0000313" key="3">
    <source>
        <dbReference type="Proteomes" id="UP000184267"/>
    </source>
</evidence>
<evidence type="ECO:0000256" key="1">
    <source>
        <dbReference type="SAM" id="MobiDB-lite"/>
    </source>
</evidence>
<evidence type="ECO:0000313" key="2">
    <source>
        <dbReference type="EMBL" id="OJT14267.1"/>
    </source>
</evidence>
<feature type="region of interest" description="Disordered" evidence="1">
    <location>
        <begin position="63"/>
        <end position="167"/>
    </location>
</feature>
<dbReference type="PANTHER" id="PTHR46579">
    <property type="entry name" value="F5/8 TYPE C DOMAIN-CONTAINING PROTEIN-RELATED"/>
    <property type="match status" value="1"/>
</dbReference>
<dbReference type="Proteomes" id="UP000184267">
    <property type="component" value="Unassembled WGS sequence"/>
</dbReference>
<feature type="compositionally biased region" description="Basic and acidic residues" evidence="1">
    <location>
        <begin position="147"/>
        <end position="167"/>
    </location>
</feature>
<dbReference type="PANTHER" id="PTHR46579:SF1">
    <property type="entry name" value="F5_8 TYPE C DOMAIN-CONTAINING PROTEIN"/>
    <property type="match status" value="1"/>
</dbReference>